<feature type="chain" id="PRO_5030669381" evidence="4">
    <location>
        <begin position="35"/>
        <end position="410"/>
    </location>
</feature>
<dbReference type="Pfam" id="PF13458">
    <property type="entry name" value="Peripla_BP_6"/>
    <property type="match status" value="1"/>
</dbReference>
<dbReference type="EMBL" id="WURB01000043">
    <property type="protein sequence ID" value="MXQ14691.1"/>
    <property type="molecule type" value="Genomic_DNA"/>
</dbReference>
<evidence type="ECO:0000313" key="6">
    <source>
        <dbReference type="EMBL" id="MXQ14691.1"/>
    </source>
</evidence>
<evidence type="ECO:0000256" key="4">
    <source>
        <dbReference type="SAM" id="SignalP"/>
    </source>
</evidence>
<organism evidence="6 7">
    <name type="scientific">Microvirga makkahensis</name>
    <dbReference type="NCBI Taxonomy" id="1128670"/>
    <lineage>
        <taxon>Bacteria</taxon>
        <taxon>Pseudomonadati</taxon>
        <taxon>Pseudomonadota</taxon>
        <taxon>Alphaproteobacteria</taxon>
        <taxon>Hyphomicrobiales</taxon>
        <taxon>Methylobacteriaceae</taxon>
        <taxon>Microvirga</taxon>
    </lineage>
</organism>
<dbReference type="CDD" id="cd06327">
    <property type="entry name" value="PBP1_SBP-like"/>
    <property type="match status" value="1"/>
</dbReference>
<evidence type="ECO:0000256" key="2">
    <source>
        <dbReference type="ARBA" id="ARBA00022729"/>
    </source>
</evidence>
<dbReference type="PANTHER" id="PTHR30483:SF6">
    <property type="entry name" value="PERIPLASMIC BINDING PROTEIN OF ABC TRANSPORTER FOR NATURAL AMINO ACIDS"/>
    <property type="match status" value="1"/>
</dbReference>
<protein>
    <submittedName>
        <fullName evidence="6">ABC transporter substrate-binding protein</fullName>
    </submittedName>
</protein>
<dbReference type="PANTHER" id="PTHR30483">
    <property type="entry name" value="LEUCINE-SPECIFIC-BINDING PROTEIN"/>
    <property type="match status" value="1"/>
</dbReference>
<keyword evidence="3" id="KW-0813">Transport</keyword>
<keyword evidence="3" id="KW-0029">Amino-acid transport</keyword>
<keyword evidence="7" id="KW-1185">Reference proteome</keyword>
<comment type="caution">
    <text evidence="6">The sequence shown here is derived from an EMBL/GenBank/DDBJ whole genome shotgun (WGS) entry which is preliminary data.</text>
</comment>
<dbReference type="Gene3D" id="3.40.50.2300">
    <property type="match status" value="2"/>
</dbReference>
<dbReference type="OrthoDB" id="5794591at2"/>
<dbReference type="Proteomes" id="UP000436483">
    <property type="component" value="Unassembled WGS sequence"/>
</dbReference>
<evidence type="ECO:0000256" key="3">
    <source>
        <dbReference type="ARBA" id="ARBA00022970"/>
    </source>
</evidence>
<reference evidence="6 7" key="2">
    <citation type="submission" date="2020-01" db="EMBL/GenBank/DDBJ databases">
        <title>Microvirga sp. nov., an arsenate reduction bacterium isolated from Tibet hotspring sediments.</title>
        <authorList>
            <person name="Xian W.-D."/>
            <person name="Li W.-J."/>
        </authorList>
    </citation>
    <scope>NUCLEOTIDE SEQUENCE [LARGE SCALE GENOMIC DNA]</scope>
    <source>
        <strain evidence="6 7">KCTC 23863</strain>
    </source>
</reference>
<reference evidence="6 7" key="1">
    <citation type="submission" date="2019-12" db="EMBL/GenBank/DDBJ databases">
        <authorList>
            <person name="Yuan C.-G."/>
        </authorList>
    </citation>
    <scope>NUCLEOTIDE SEQUENCE [LARGE SCALE GENOMIC DNA]</scope>
    <source>
        <strain evidence="6 7">KCTC 23863</strain>
    </source>
</reference>
<sequence length="410" mass="43944">MRRSAVSKVICPSFLQTALTVGIVAIGASGAAWADDERPVKIGVLGDHSSPLANLGGPALAEAVRMAVEDFGGVVLGKKIEITTADNQAKTDIGATIARRWFDIENVDVITDVTGSAIAFAVMELSRDKKKNVLVTASGSSDITGAKCSPYTTHWNYDTYALAQTAGSSLASKGEKWFYITVDYAFGHSVEKDSISAVTRAGAKVVGATRAPLDTHDFSSYLLTAQASGADIIALANAGGNLHNNMKQAAEFGLTERGQKLVPLVAFIDDIHALGLNSTQGVRFATAFYWDASGKSRGFSQRFFERTKRMPNQNMAATYDAVTHYLRAVQAVQTKDAEKVAAKMREMPVGGLLNNAYVRKDGRVVYDMYVVETKKTEDSKSGWDLLRVTDVVPGAKAFRPVESGGCPLVK</sequence>
<evidence type="ECO:0000313" key="7">
    <source>
        <dbReference type="Proteomes" id="UP000436483"/>
    </source>
</evidence>
<dbReference type="GO" id="GO:0006865">
    <property type="term" value="P:amino acid transport"/>
    <property type="evidence" value="ECO:0007669"/>
    <property type="project" value="UniProtKB-KW"/>
</dbReference>
<dbReference type="InterPro" id="IPR028081">
    <property type="entry name" value="Leu-bd"/>
</dbReference>
<feature type="signal peptide" evidence="4">
    <location>
        <begin position="1"/>
        <end position="34"/>
    </location>
</feature>
<accession>A0A7X3SRI7</accession>
<comment type="similarity">
    <text evidence="1">Belongs to the leucine-binding protein family.</text>
</comment>
<keyword evidence="2 4" id="KW-0732">Signal</keyword>
<dbReference type="InterPro" id="IPR028082">
    <property type="entry name" value="Peripla_BP_I"/>
</dbReference>
<feature type="domain" description="Leucine-binding protein" evidence="5">
    <location>
        <begin position="39"/>
        <end position="375"/>
    </location>
</feature>
<evidence type="ECO:0000256" key="1">
    <source>
        <dbReference type="ARBA" id="ARBA00010062"/>
    </source>
</evidence>
<name>A0A7X3SRI7_9HYPH</name>
<gene>
    <name evidence="6" type="ORF">GR328_25235</name>
</gene>
<dbReference type="RefSeq" id="WP_160888407.1">
    <property type="nucleotide sequence ID" value="NZ_WURB01000043.1"/>
</dbReference>
<dbReference type="AlphaFoldDB" id="A0A7X3SRI7"/>
<evidence type="ECO:0000259" key="5">
    <source>
        <dbReference type="Pfam" id="PF13458"/>
    </source>
</evidence>
<dbReference type="InterPro" id="IPR051010">
    <property type="entry name" value="BCAA_transport"/>
</dbReference>
<proteinExistence type="inferred from homology"/>
<dbReference type="SUPFAM" id="SSF53822">
    <property type="entry name" value="Periplasmic binding protein-like I"/>
    <property type="match status" value="1"/>
</dbReference>